<comment type="caution">
    <text evidence="1">The sequence shown here is derived from an EMBL/GenBank/DDBJ whole genome shotgun (WGS) entry which is preliminary data.</text>
</comment>
<dbReference type="AlphaFoldDB" id="A0A7J0BFM3"/>
<name>A0A7J0BFM3_9BACT</name>
<dbReference type="Proteomes" id="UP000503840">
    <property type="component" value="Unassembled WGS sequence"/>
</dbReference>
<reference evidence="1 2" key="1">
    <citation type="submission" date="2020-05" db="EMBL/GenBank/DDBJ databases">
        <title>Draft genome sequence of Desulfovibrio sp. strain HN2T.</title>
        <authorList>
            <person name="Ueno A."/>
            <person name="Tamazawa S."/>
            <person name="Tamamura S."/>
            <person name="Murakami T."/>
            <person name="Kiyama T."/>
            <person name="Inomata H."/>
            <person name="Amano Y."/>
            <person name="Miyakawa K."/>
            <person name="Tamaki H."/>
            <person name="Naganuma T."/>
            <person name="Kaneko K."/>
        </authorList>
    </citation>
    <scope>NUCLEOTIDE SEQUENCE [LARGE SCALE GENOMIC DNA]</scope>
    <source>
        <strain evidence="1 2">HN2</strain>
    </source>
</reference>
<keyword evidence="2" id="KW-1185">Reference proteome</keyword>
<gene>
    <name evidence="1" type="ORF">DSM101010T_07030</name>
</gene>
<evidence type="ECO:0000313" key="2">
    <source>
        <dbReference type="Proteomes" id="UP000503840"/>
    </source>
</evidence>
<organism evidence="1 2">
    <name type="scientific">Desulfovibrio subterraneus</name>
    <dbReference type="NCBI Taxonomy" id="2718620"/>
    <lineage>
        <taxon>Bacteria</taxon>
        <taxon>Pseudomonadati</taxon>
        <taxon>Thermodesulfobacteriota</taxon>
        <taxon>Desulfovibrionia</taxon>
        <taxon>Desulfovibrionales</taxon>
        <taxon>Desulfovibrionaceae</taxon>
        <taxon>Desulfovibrio</taxon>
    </lineage>
</organism>
<proteinExistence type="predicted"/>
<dbReference type="EMBL" id="BLVO01000005">
    <property type="protein sequence ID" value="GFM32338.1"/>
    <property type="molecule type" value="Genomic_DNA"/>
</dbReference>
<accession>A0A7J0BFM3</accession>
<evidence type="ECO:0000313" key="1">
    <source>
        <dbReference type="EMBL" id="GFM32338.1"/>
    </source>
</evidence>
<protein>
    <submittedName>
        <fullName evidence="1">Uncharacterized protein</fullName>
    </submittedName>
</protein>
<sequence>MFRAIRVTVWLFYVEGAAGGRGEADMVVSSGVTGGNALTVCAMLILRMAFCRASGGSGAGAETVQASCL</sequence>